<comment type="caution">
    <text evidence="2">The sequence shown here is derived from an EMBL/GenBank/DDBJ whole genome shotgun (WGS) entry which is preliminary data.</text>
</comment>
<dbReference type="SMART" id="SM00644">
    <property type="entry name" value="Ami_2"/>
    <property type="match status" value="1"/>
</dbReference>
<name>A0A849AQ01_9MICO</name>
<dbReference type="InterPro" id="IPR036505">
    <property type="entry name" value="Amidase/PGRP_sf"/>
</dbReference>
<dbReference type="SUPFAM" id="SSF55846">
    <property type="entry name" value="N-acetylmuramoyl-L-alanine amidase-like"/>
    <property type="match status" value="1"/>
</dbReference>
<evidence type="ECO:0000259" key="1">
    <source>
        <dbReference type="SMART" id="SM00644"/>
    </source>
</evidence>
<gene>
    <name evidence="2" type="ORF">HLA91_00445</name>
</gene>
<organism evidence="2 3">
    <name type="scientific">Brevibacterium luteolum</name>
    <dbReference type="NCBI Taxonomy" id="199591"/>
    <lineage>
        <taxon>Bacteria</taxon>
        <taxon>Bacillati</taxon>
        <taxon>Actinomycetota</taxon>
        <taxon>Actinomycetes</taxon>
        <taxon>Micrococcales</taxon>
        <taxon>Brevibacteriaceae</taxon>
        <taxon>Brevibacterium</taxon>
    </lineage>
</organism>
<proteinExistence type="predicted"/>
<evidence type="ECO:0000313" key="2">
    <source>
        <dbReference type="EMBL" id="NNG77852.1"/>
    </source>
</evidence>
<feature type="domain" description="N-acetylmuramoyl-L-alanine amidase" evidence="1">
    <location>
        <begin position="27"/>
        <end position="158"/>
    </location>
</feature>
<dbReference type="Gene3D" id="3.40.80.10">
    <property type="entry name" value="Peptidoglycan recognition protein-like"/>
    <property type="match status" value="1"/>
</dbReference>
<dbReference type="AlphaFoldDB" id="A0A849AQ01"/>
<dbReference type="Pfam" id="PF01510">
    <property type="entry name" value="Amidase_2"/>
    <property type="match status" value="1"/>
</dbReference>
<dbReference type="EMBL" id="JABEMC010000001">
    <property type="protein sequence ID" value="NNG77852.1"/>
    <property type="molecule type" value="Genomic_DNA"/>
</dbReference>
<dbReference type="GO" id="GO:0008745">
    <property type="term" value="F:N-acetylmuramoyl-L-alanine amidase activity"/>
    <property type="evidence" value="ECO:0007669"/>
    <property type="project" value="InterPro"/>
</dbReference>
<protein>
    <submittedName>
        <fullName evidence="2">N-acetylmuramoyl-L-alanine amidase</fullName>
    </submittedName>
</protein>
<accession>A0A849AQ01</accession>
<evidence type="ECO:0000313" key="3">
    <source>
        <dbReference type="Proteomes" id="UP000549517"/>
    </source>
</evidence>
<dbReference type="Proteomes" id="UP000549517">
    <property type="component" value="Unassembled WGS sequence"/>
</dbReference>
<dbReference type="InterPro" id="IPR002502">
    <property type="entry name" value="Amidase_domain"/>
</dbReference>
<dbReference type="RefSeq" id="WP_170273087.1">
    <property type="nucleotide sequence ID" value="NZ_BAAAKH010000002.1"/>
</dbReference>
<dbReference type="GO" id="GO:0009253">
    <property type="term" value="P:peptidoglycan catabolic process"/>
    <property type="evidence" value="ECO:0007669"/>
    <property type="project" value="InterPro"/>
</dbReference>
<sequence length="335" mass="36051">MAYALYDRLLRAVKASGLPYTVVGGAASRGRGTMRSIQTITLHHTATPRSYRKGVDYPTFNVVKNGRPGLPGPLAQLGLGRSGHVYLFAAGIANHAGRSRATSMTNKYAIGIEAEGANEAWPEQQYDAYVRLVRALLDECDLPVSRALRHAETCSPPGRKPDASFSGPAFRRAVDNLSLKKSPTPAPEKKGLFGMSIIATGINTSKRTIKAGQSARIPVGKYFSLATVKKGQTVRPTVRLALHGAHEEDVLAVSAKIVDYAPKSNPQDKIVGNFFTSDFTGTTGGGWSDHVYTGQAYKVSQTPRKGGSLRLQLLVTNKSKNPIDIRVTDFVVEGD</sequence>
<reference evidence="2 3" key="1">
    <citation type="submission" date="2020-05" db="EMBL/GenBank/DDBJ databases">
        <title>MicrobeNet Type strains.</title>
        <authorList>
            <person name="Nicholson A.C."/>
        </authorList>
    </citation>
    <scope>NUCLEOTIDE SEQUENCE [LARGE SCALE GENOMIC DNA]</scope>
    <source>
        <strain evidence="2 3">CCUG 46604</strain>
    </source>
</reference>